<dbReference type="EMBL" id="CP134501">
    <property type="protein sequence ID" value="WNF32831.1"/>
    <property type="molecule type" value="Genomic_DNA"/>
</dbReference>
<proteinExistence type="predicted"/>
<organism evidence="1 2">
    <name type="scientific">Aeribacillus composti</name>
    <dbReference type="NCBI Taxonomy" id="1868734"/>
    <lineage>
        <taxon>Bacteria</taxon>
        <taxon>Bacillati</taxon>
        <taxon>Bacillota</taxon>
        <taxon>Bacilli</taxon>
        <taxon>Bacillales</taxon>
        <taxon>Bacillaceae</taxon>
        <taxon>Aeribacillus</taxon>
    </lineage>
</organism>
<sequence length="51" mass="5942">MDQSFKESLIEQLIANGVYKGEDGQQLYELNVIELLKLVNKIESDHYHYGK</sequence>
<evidence type="ECO:0000313" key="2">
    <source>
        <dbReference type="Proteomes" id="UP001303701"/>
    </source>
</evidence>
<reference evidence="1 2" key="1">
    <citation type="submission" date="2023-09" db="EMBL/GenBank/DDBJ databases">
        <title>Different Types of Thermotolerant Ring-Cleaving Dioxygenases derived from Aeribacillus composti HB-1 applied for multiple aromatic hydrocarbons removal.</title>
        <authorList>
            <person name="Cao L."/>
            <person name="Li M."/>
            <person name="Ma T."/>
        </authorList>
    </citation>
    <scope>NUCLEOTIDE SEQUENCE [LARGE SCALE GENOMIC DNA]</scope>
    <source>
        <strain evidence="1 2">HB-1</strain>
    </source>
</reference>
<dbReference type="Pfam" id="PF13076">
    <property type="entry name" value="Fur_reg_FbpA"/>
    <property type="match status" value="1"/>
</dbReference>
<evidence type="ECO:0000313" key="1">
    <source>
        <dbReference type="EMBL" id="WNF32831.1"/>
    </source>
</evidence>
<accession>A0ABY9W9L7</accession>
<dbReference type="InterPro" id="IPR025072">
    <property type="entry name" value="Fur_reg_FbpA"/>
</dbReference>
<keyword evidence="2" id="KW-1185">Reference proteome</keyword>
<dbReference type="RefSeq" id="WP_082829588.1">
    <property type="nucleotide sequence ID" value="NZ_CP134501.1"/>
</dbReference>
<dbReference type="GeneID" id="301127623"/>
<name>A0ABY9W9L7_9BACI</name>
<dbReference type="Proteomes" id="UP001303701">
    <property type="component" value="Chromosome"/>
</dbReference>
<gene>
    <name evidence="1" type="ORF">RI196_16640</name>
</gene>
<protein>
    <submittedName>
        <fullName evidence="1">Fur-regulated basic protein FbpA</fullName>
    </submittedName>
</protein>